<evidence type="ECO:0000313" key="2">
    <source>
        <dbReference type="EMBL" id="CAJ0954511.1"/>
    </source>
</evidence>
<organism evidence="2 3">
    <name type="scientific">Ranitomeya imitator</name>
    <name type="common">mimic poison frog</name>
    <dbReference type="NCBI Taxonomy" id="111125"/>
    <lineage>
        <taxon>Eukaryota</taxon>
        <taxon>Metazoa</taxon>
        <taxon>Chordata</taxon>
        <taxon>Craniata</taxon>
        <taxon>Vertebrata</taxon>
        <taxon>Euteleostomi</taxon>
        <taxon>Amphibia</taxon>
        <taxon>Batrachia</taxon>
        <taxon>Anura</taxon>
        <taxon>Neobatrachia</taxon>
        <taxon>Hyloidea</taxon>
        <taxon>Dendrobatidae</taxon>
        <taxon>Dendrobatinae</taxon>
        <taxon>Ranitomeya</taxon>
    </lineage>
</organism>
<protein>
    <recommendedName>
        <fullName evidence="1">Malate synthase N-terminal domain-containing protein</fullName>
    </recommendedName>
</protein>
<reference evidence="2" key="1">
    <citation type="submission" date="2023-07" db="EMBL/GenBank/DDBJ databases">
        <authorList>
            <person name="Stuckert A."/>
        </authorList>
    </citation>
    <scope>NUCLEOTIDE SEQUENCE</scope>
</reference>
<evidence type="ECO:0000313" key="3">
    <source>
        <dbReference type="Proteomes" id="UP001176940"/>
    </source>
</evidence>
<name>A0ABN9LYW4_9NEOB</name>
<keyword evidence="3" id="KW-1185">Reference proteome</keyword>
<dbReference type="Gene3D" id="3.20.20.360">
    <property type="entry name" value="Malate synthase, domain 3"/>
    <property type="match status" value="1"/>
</dbReference>
<comment type="caution">
    <text evidence="2">The sequence shown here is derived from an EMBL/GenBank/DDBJ whole genome shotgun (WGS) entry which is preliminary data.</text>
</comment>
<feature type="domain" description="Malate synthase N-terminal" evidence="1">
    <location>
        <begin position="15"/>
        <end position="63"/>
    </location>
</feature>
<evidence type="ECO:0000259" key="1">
    <source>
        <dbReference type="Pfam" id="PF20656"/>
    </source>
</evidence>
<dbReference type="Pfam" id="PF20656">
    <property type="entry name" value="MS_N"/>
    <property type="match status" value="1"/>
</dbReference>
<dbReference type="Proteomes" id="UP001176940">
    <property type="component" value="Unassembled WGS sequence"/>
</dbReference>
<dbReference type="PANTHER" id="PTHR42902:SF2">
    <property type="entry name" value="MALATE SYNTHASE"/>
    <property type="match status" value="1"/>
</dbReference>
<dbReference type="InterPro" id="IPR048356">
    <property type="entry name" value="MS_N"/>
</dbReference>
<gene>
    <name evidence="2" type="ORF">RIMI_LOCUS14746722</name>
</gene>
<proteinExistence type="predicted"/>
<dbReference type="InterPro" id="IPR046363">
    <property type="entry name" value="MS_N_TIM-barrel_dom"/>
</dbReference>
<dbReference type="EMBL" id="CAUEEQ010038534">
    <property type="protein sequence ID" value="CAJ0954511.1"/>
    <property type="molecule type" value="Genomic_DNA"/>
</dbReference>
<accession>A0ABN9LYW4</accession>
<sequence length="214" mass="24917">MDKVELSDPPFGLENEFNTLLTPDAIRFLAQLTSTFNNDVDKILWNRTLRKVELDLNNSYPDFSLDTVHIRNDTTWRVAAVPRRLQNRHVDIGDTAPCHTERFHRALMSTAQGIQVDFDDGNCPTFYNQIKGIFNIYQVVHGKIPGRKLSRVETLEPNICLDRRKVNRMHYSGHVDVENRCVDVIEWKMFLVHALLPVQRSQCKEEEVIYTHNL</sequence>
<dbReference type="PANTHER" id="PTHR42902">
    <property type="entry name" value="MALATE SYNTHASE"/>
    <property type="match status" value="1"/>
</dbReference>
<dbReference type="SUPFAM" id="SSF51645">
    <property type="entry name" value="Malate synthase G"/>
    <property type="match status" value="1"/>
</dbReference>
<dbReference type="InterPro" id="IPR011076">
    <property type="entry name" value="Malate_synth_sf"/>
</dbReference>
<dbReference type="InterPro" id="IPR006252">
    <property type="entry name" value="Malate_synthA"/>
</dbReference>